<evidence type="ECO:0000313" key="1">
    <source>
        <dbReference type="EMBL" id="CAI2192306.1"/>
    </source>
</evidence>
<keyword evidence="2" id="KW-1185">Reference proteome</keyword>
<reference evidence="1" key="1">
    <citation type="submission" date="2022-08" db="EMBL/GenBank/DDBJ databases">
        <authorList>
            <person name="Kallberg Y."/>
            <person name="Tangrot J."/>
            <person name="Rosling A."/>
        </authorList>
    </citation>
    <scope>NUCLEOTIDE SEQUENCE</scope>
    <source>
        <strain evidence="1">Wild A</strain>
    </source>
</reference>
<feature type="non-terminal residue" evidence="1">
    <location>
        <position position="1"/>
    </location>
</feature>
<sequence length="47" mass="5559">QDDLASSYTEIMVKLNRTRKLIESTQLKIQQKSQSITELNNTIKRMY</sequence>
<evidence type="ECO:0000313" key="2">
    <source>
        <dbReference type="Proteomes" id="UP001153678"/>
    </source>
</evidence>
<dbReference type="Proteomes" id="UP001153678">
    <property type="component" value="Unassembled WGS sequence"/>
</dbReference>
<accession>A0A9W4T596</accession>
<gene>
    <name evidence="1" type="ORF">FWILDA_LOCUS15512</name>
</gene>
<dbReference type="EMBL" id="CAMKVN010008223">
    <property type="protein sequence ID" value="CAI2192306.1"/>
    <property type="molecule type" value="Genomic_DNA"/>
</dbReference>
<comment type="caution">
    <text evidence="1">The sequence shown here is derived from an EMBL/GenBank/DDBJ whole genome shotgun (WGS) entry which is preliminary data.</text>
</comment>
<proteinExistence type="predicted"/>
<protein>
    <submittedName>
        <fullName evidence="1">621_t:CDS:1</fullName>
    </submittedName>
</protein>
<dbReference type="AlphaFoldDB" id="A0A9W4T596"/>
<name>A0A9W4T596_9GLOM</name>
<dbReference type="OrthoDB" id="2488506at2759"/>
<organism evidence="1 2">
    <name type="scientific">Funneliformis geosporum</name>
    <dbReference type="NCBI Taxonomy" id="1117311"/>
    <lineage>
        <taxon>Eukaryota</taxon>
        <taxon>Fungi</taxon>
        <taxon>Fungi incertae sedis</taxon>
        <taxon>Mucoromycota</taxon>
        <taxon>Glomeromycotina</taxon>
        <taxon>Glomeromycetes</taxon>
        <taxon>Glomerales</taxon>
        <taxon>Glomeraceae</taxon>
        <taxon>Funneliformis</taxon>
    </lineage>
</organism>